<dbReference type="InterPro" id="IPR002156">
    <property type="entry name" value="RNaseH_domain"/>
</dbReference>
<dbReference type="Pfam" id="PF13456">
    <property type="entry name" value="RVT_3"/>
    <property type="match status" value="1"/>
</dbReference>
<dbReference type="PANTHER" id="PTHR34146:SF3">
    <property type="entry name" value="POLYNUCLEOTIDYL TRANSFERASE, RIBONUCLEASE H-LIKE SUPERFAMILY PROTEIN"/>
    <property type="match status" value="1"/>
</dbReference>
<feature type="domain" description="Reverse transcriptase zinc-binding" evidence="2">
    <location>
        <begin position="179"/>
        <end position="257"/>
    </location>
</feature>
<reference evidence="3 4" key="1">
    <citation type="submission" date="2021-03" db="EMBL/GenBank/DDBJ databases">
        <authorList>
            <person name="King G.J."/>
            <person name="Bancroft I."/>
            <person name="Baten A."/>
            <person name="Bloomfield J."/>
            <person name="Borpatragohain P."/>
            <person name="He Z."/>
            <person name="Irish N."/>
            <person name="Irwin J."/>
            <person name="Liu K."/>
            <person name="Mauleon R.P."/>
            <person name="Moore J."/>
            <person name="Morris R."/>
            <person name="Ostergaard L."/>
            <person name="Wang B."/>
            <person name="Wells R."/>
        </authorList>
    </citation>
    <scope>NUCLEOTIDE SEQUENCE [LARGE SCALE GENOMIC DNA]</scope>
    <source>
        <strain evidence="3">R-o-18</strain>
        <tissue evidence="3">Leaf</tissue>
    </source>
</reference>
<evidence type="ECO:0000259" key="1">
    <source>
        <dbReference type="Pfam" id="PF13456"/>
    </source>
</evidence>
<evidence type="ECO:0000313" key="4">
    <source>
        <dbReference type="Proteomes" id="UP000823674"/>
    </source>
</evidence>
<gene>
    <name evidence="3" type="primary">A07p011680.1_BraROA</name>
    <name evidence="3" type="ORF">IGI04_026493</name>
</gene>
<dbReference type="Pfam" id="PF13966">
    <property type="entry name" value="zf-RVT"/>
    <property type="match status" value="1"/>
</dbReference>
<dbReference type="InterPro" id="IPR012337">
    <property type="entry name" value="RNaseH-like_sf"/>
</dbReference>
<dbReference type="PANTHER" id="PTHR34146">
    <property type="entry name" value="POLYNUCLEOTIDYL TRANSFERASE, RIBONUCLEASE H-LIKE SUPERFAMILY PROTEIN-RELATED"/>
    <property type="match status" value="1"/>
</dbReference>
<dbReference type="SUPFAM" id="SSF53098">
    <property type="entry name" value="Ribonuclease H-like"/>
    <property type="match status" value="1"/>
</dbReference>
<protein>
    <recommendedName>
        <fullName evidence="5">Reverse transcriptase zinc-binding domain-containing protein</fullName>
    </recommendedName>
</protein>
<dbReference type="Proteomes" id="UP000823674">
    <property type="component" value="Chromosome A07"/>
</dbReference>
<dbReference type="InterPro" id="IPR026960">
    <property type="entry name" value="RVT-Znf"/>
</dbReference>
<accession>A0ABQ7L066</accession>
<evidence type="ECO:0000259" key="2">
    <source>
        <dbReference type="Pfam" id="PF13966"/>
    </source>
</evidence>
<keyword evidence="4" id="KW-1185">Reference proteome</keyword>
<evidence type="ECO:0008006" key="5">
    <source>
        <dbReference type="Google" id="ProtNLM"/>
    </source>
</evidence>
<proteinExistence type="predicted"/>
<evidence type="ECO:0000313" key="3">
    <source>
        <dbReference type="EMBL" id="KAG5378651.1"/>
    </source>
</evidence>
<sequence>MTVEDDTNTFWLSYIYGNPNKPRMMIGDFNDVKYTTEKQGRIKRSVSSLKLFTKLLAVLGLQDLKTLGGKEAGCYPTSSYAWKSILQTQPLISQGTRWIVGDREHVRFWKDKWLPESNLLIPKTRGTFANPHLLVKDLFIPGTKVWDEQKLRNLIEERDVTTVLSIRPSTTGGKDKLHWTYTTSGTYSNQLSAGLWKLSIPPKIKIFWWKVLHNGIPVADNLGKRGIKTARDCQICGEEVQTLSHMLFCCRAAKEIWSLSEISTAIDVNQADIIPQTILGFFSSQDRNPQNTLPWFLGWRIWKMRNKVFSLGLQNLDGAMIKANVHTEQPQRSKINSIQEVLRPETKDYCIVDASWISPTDKAGIGWSLHSREGTLRIRGSSAIHQTISPLVAEASAMLLAVHQMVRLSYKKVMFVSDCQLLIIHQVQAWESHKEAEMDINEATSIIQDIWKYSKNNSFSFSFVPS</sequence>
<dbReference type="Gene3D" id="3.30.420.10">
    <property type="entry name" value="Ribonuclease H-like superfamily/Ribonuclease H"/>
    <property type="match status" value="1"/>
</dbReference>
<feature type="domain" description="RNase H type-1" evidence="1">
    <location>
        <begin position="352"/>
        <end position="454"/>
    </location>
</feature>
<dbReference type="EMBL" id="JADBGQ010000009">
    <property type="protein sequence ID" value="KAG5378651.1"/>
    <property type="molecule type" value="Genomic_DNA"/>
</dbReference>
<comment type="caution">
    <text evidence="3">The sequence shown here is derived from an EMBL/GenBank/DDBJ whole genome shotgun (WGS) entry which is preliminary data.</text>
</comment>
<name>A0ABQ7L066_BRACM</name>
<organism evidence="3 4">
    <name type="scientific">Brassica rapa subsp. trilocularis</name>
    <dbReference type="NCBI Taxonomy" id="1813537"/>
    <lineage>
        <taxon>Eukaryota</taxon>
        <taxon>Viridiplantae</taxon>
        <taxon>Streptophyta</taxon>
        <taxon>Embryophyta</taxon>
        <taxon>Tracheophyta</taxon>
        <taxon>Spermatophyta</taxon>
        <taxon>Magnoliopsida</taxon>
        <taxon>eudicotyledons</taxon>
        <taxon>Gunneridae</taxon>
        <taxon>Pentapetalae</taxon>
        <taxon>rosids</taxon>
        <taxon>malvids</taxon>
        <taxon>Brassicales</taxon>
        <taxon>Brassicaceae</taxon>
        <taxon>Brassiceae</taxon>
        <taxon>Brassica</taxon>
    </lineage>
</organism>
<dbReference type="InterPro" id="IPR036397">
    <property type="entry name" value="RNaseH_sf"/>
</dbReference>